<evidence type="ECO:0000313" key="2">
    <source>
        <dbReference type="EMBL" id="KRM94543.1"/>
    </source>
</evidence>
<dbReference type="STRING" id="1423802.FC56_GL001501"/>
<protein>
    <submittedName>
        <fullName evidence="2">Branched-chain amino acid transport</fullName>
    </submittedName>
</protein>
<dbReference type="InterPro" id="IPR008407">
    <property type="entry name" value="Brnchd-chn_aa_trnsp_AzlD"/>
</dbReference>
<dbReference type="PATRIC" id="fig|1423802.4.peg.1519"/>
<keyword evidence="3" id="KW-1185">Reference proteome</keyword>
<feature type="transmembrane region" description="Helical" evidence="1">
    <location>
        <begin position="42"/>
        <end position="61"/>
    </location>
</feature>
<sequence length="110" mass="12633">MEWNTMQHVWLILACFVVAFAPRFIPLLFFRTRKIPTWFNEWMKYVPISLFTALVVKDIFINEAYAFSLADKAPQMIAAVLVIGIAYWTRSMALSVILGLVAVFLLAAFI</sequence>
<keyword evidence="1" id="KW-0812">Transmembrane</keyword>
<evidence type="ECO:0000313" key="3">
    <source>
        <dbReference type="Proteomes" id="UP000051256"/>
    </source>
</evidence>
<evidence type="ECO:0000256" key="1">
    <source>
        <dbReference type="SAM" id="Phobius"/>
    </source>
</evidence>
<dbReference type="AlphaFoldDB" id="A0A0R2CRW2"/>
<dbReference type="EMBL" id="AYZR01000004">
    <property type="protein sequence ID" value="KRM94543.1"/>
    <property type="molecule type" value="Genomic_DNA"/>
</dbReference>
<name>A0A0R2CRW2_9LACO</name>
<gene>
    <name evidence="2" type="ORF">FC56_GL001501</name>
</gene>
<comment type="caution">
    <text evidence="2">The sequence shown here is derived from an EMBL/GenBank/DDBJ whole genome shotgun (WGS) entry which is preliminary data.</text>
</comment>
<keyword evidence="1" id="KW-0472">Membrane</keyword>
<organism evidence="2 3">
    <name type="scientific">Lentilactobacillus senioris DSM 24302 = JCM 17472</name>
    <dbReference type="NCBI Taxonomy" id="1423802"/>
    <lineage>
        <taxon>Bacteria</taxon>
        <taxon>Bacillati</taxon>
        <taxon>Bacillota</taxon>
        <taxon>Bacilli</taxon>
        <taxon>Lactobacillales</taxon>
        <taxon>Lactobacillaceae</taxon>
        <taxon>Lentilactobacillus</taxon>
    </lineage>
</organism>
<dbReference type="RefSeq" id="WP_054671571.1">
    <property type="nucleotide sequence ID" value="NZ_AYZR01000004.1"/>
</dbReference>
<reference evidence="2 3" key="1">
    <citation type="journal article" date="2015" name="Genome Announc.">
        <title>Expanding the biotechnology potential of lactobacilli through comparative genomics of 213 strains and associated genera.</title>
        <authorList>
            <person name="Sun Z."/>
            <person name="Harris H.M."/>
            <person name="McCann A."/>
            <person name="Guo C."/>
            <person name="Argimon S."/>
            <person name="Zhang W."/>
            <person name="Yang X."/>
            <person name="Jeffery I.B."/>
            <person name="Cooney J.C."/>
            <person name="Kagawa T.F."/>
            <person name="Liu W."/>
            <person name="Song Y."/>
            <person name="Salvetti E."/>
            <person name="Wrobel A."/>
            <person name="Rasinkangas P."/>
            <person name="Parkhill J."/>
            <person name="Rea M.C."/>
            <person name="O'Sullivan O."/>
            <person name="Ritari J."/>
            <person name="Douillard F.P."/>
            <person name="Paul Ross R."/>
            <person name="Yang R."/>
            <person name="Briner A.E."/>
            <person name="Felis G.E."/>
            <person name="de Vos W.M."/>
            <person name="Barrangou R."/>
            <person name="Klaenhammer T.R."/>
            <person name="Caufield P.W."/>
            <person name="Cui Y."/>
            <person name="Zhang H."/>
            <person name="O'Toole P.W."/>
        </authorList>
    </citation>
    <scope>NUCLEOTIDE SEQUENCE [LARGE SCALE GENOMIC DNA]</scope>
    <source>
        <strain evidence="2 3">DSM 24302</strain>
    </source>
</reference>
<feature type="transmembrane region" description="Helical" evidence="1">
    <location>
        <begin position="6"/>
        <end position="30"/>
    </location>
</feature>
<feature type="transmembrane region" description="Helical" evidence="1">
    <location>
        <begin position="76"/>
        <end position="109"/>
    </location>
</feature>
<accession>A0A0R2CRW2</accession>
<proteinExistence type="predicted"/>
<dbReference type="Proteomes" id="UP000051256">
    <property type="component" value="Unassembled WGS sequence"/>
</dbReference>
<keyword evidence="1" id="KW-1133">Transmembrane helix</keyword>
<dbReference type="Pfam" id="PF05437">
    <property type="entry name" value="AzlD"/>
    <property type="match status" value="1"/>
</dbReference>